<dbReference type="EMBL" id="JAACFV010000027">
    <property type="protein sequence ID" value="KAF7510740.1"/>
    <property type="molecule type" value="Genomic_DNA"/>
</dbReference>
<dbReference type="SUPFAM" id="SSF55729">
    <property type="entry name" value="Acyl-CoA N-acyltransferases (Nat)"/>
    <property type="match status" value="1"/>
</dbReference>
<dbReference type="InterPro" id="IPR000182">
    <property type="entry name" value="GNAT_dom"/>
</dbReference>
<sequence>MPIVRRVRPTDLLSLNLCNLDSYTENYDLNFYLTYLMKWPSLFQCVEEDGGKIVAYIMGKLETSPPHHPYPLPWHGHITILTVSPHYRRLGYAKLLTSSLERTCNQSSAWFVDLYVRASNKLAIDMYRKMGYSVFRRVVMYYSDNPNGTSGDEGGGEDAFDMRKPLDRDKERKHVRENGEEFTVSPEDVY</sequence>
<organism evidence="5 6">
    <name type="scientific">Endocarpon pusillum</name>
    <dbReference type="NCBI Taxonomy" id="364733"/>
    <lineage>
        <taxon>Eukaryota</taxon>
        <taxon>Fungi</taxon>
        <taxon>Dikarya</taxon>
        <taxon>Ascomycota</taxon>
        <taxon>Pezizomycotina</taxon>
        <taxon>Eurotiomycetes</taxon>
        <taxon>Chaetothyriomycetidae</taxon>
        <taxon>Verrucariales</taxon>
        <taxon>Verrucariaceae</taxon>
        <taxon>Endocarpon</taxon>
    </lineage>
</organism>
<dbReference type="PROSITE" id="PS51186">
    <property type="entry name" value="GNAT"/>
    <property type="match status" value="1"/>
</dbReference>
<evidence type="ECO:0000313" key="6">
    <source>
        <dbReference type="Proteomes" id="UP000606974"/>
    </source>
</evidence>
<dbReference type="Proteomes" id="UP000606974">
    <property type="component" value="Unassembled WGS sequence"/>
</dbReference>
<dbReference type="GO" id="GO:0004596">
    <property type="term" value="F:protein-N-terminal amino-acid acetyltransferase activity"/>
    <property type="evidence" value="ECO:0007669"/>
    <property type="project" value="TreeGrafter"/>
</dbReference>
<dbReference type="PANTHER" id="PTHR45910:SF1">
    <property type="entry name" value="N-ALPHA-ACETYLTRANSFERASE 20"/>
    <property type="match status" value="1"/>
</dbReference>
<keyword evidence="1" id="KW-0808">Transferase</keyword>
<keyword evidence="2" id="KW-0012">Acyltransferase</keyword>
<dbReference type="AlphaFoldDB" id="A0A8H7AT94"/>
<dbReference type="PANTHER" id="PTHR45910">
    <property type="entry name" value="N-ALPHA-ACETYLTRANSFERASE 20"/>
    <property type="match status" value="1"/>
</dbReference>
<dbReference type="InterPro" id="IPR051646">
    <property type="entry name" value="NatB_acetyltransferase_subunit"/>
</dbReference>
<accession>A0A8H7AT94</accession>
<feature type="region of interest" description="Disordered" evidence="3">
    <location>
        <begin position="147"/>
        <end position="190"/>
    </location>
</feature>
<evidence type="ECO:0000256" key="2">
    <source>
        <dbReference type="ARBA" id="ARBA00023315"/>
    </source>
</evidence>
<dbReference type="FunFam" id="3.40.630.30:FF:000058">
    <property type="entry name" value="N-acetyltransferase (Nat5)"/>
    <property type="match status" value="1"/>
</dbReference>
<keyword evidence="6" id="KW-1185">Reference proteome</keyword>
<reference evidence="5" key="1">
    <citation type="submission" date="2020-02" db="EMBL/GenBank/DDBJ databases">
        <authorList>
            <person name="Palmer J.M."/>
        </authorList>
    </citation>
    <scope>NUCLEOTIDE SEQUENCE</scope>
    <source>
        <strain evidence="5">EPUS1.4</strain>
        <tissue evidence="5">Thallus</tissue>
    </source>
</reference>
<evidence type="ECO:0000259" key="4">
    <source>
        <dbReference type="PROSITE" id="PS51186"/>
    </source>
</evidence>
<dbReference type="GO" id="GO:0031416">
    <property type="term" value="C:NatB complex"/>
    <property type="evidence" value="ECO:0007669"/>
    <property type="project" value="TreeGrafter"/>
</dbReference>
<proteinExistence type="predicted"/>
<dbReference type="Gene3D" id="3.40.630.30">
    <property type="match status" value="1"/>
</dbReference>
<comment type="caution">
    <text evidence="5">The sequence shown here is derived from an EMBL/GenBank/DDBJ whole genome shotgun (WGS) entry which is preliminary data.</text>
</comment>
<dbReference type="OrthoDB" id="10264728at2759"/>
<dbReference type="CDD" id="cd04301">
    <property type="entry name" value="NAT_SF"/>
    <property type="match status" value="1"/>
</dbReference>
<feature type="compositionally biased region" description="Basic and acidic residues" evidence="3">
    <location>
        <begin position="160"/>
        <end position="179"/>
    </location>
</feature>
<dbReference type="InterPro" id="IPR016181">
    <property type="entry name" value="Acyl_CoA_acyltransferase"/>
</dbReference>
<gene>
    <name evidence="5" type="ORF">GJ744_006106</name>
</gene>
<dbReference type="Pfam" id="PF00583">
    <property type="entry name" value="Acetyltransf_1"/>
    <property type="match status" value="1"/>
</dbReference>
<evidence type="ECO:0000313" key="5">
    <source>
        <dbReference type="EMBL" id="KAF7510740.1"/>
    </source>
</evidence>
<protein>
    <recommendedName>
        <fullName evidence="4">N-acetyltransferase domain-containing protein</fullName>
    </recommendedName>
</protein>
<evidence type="ECO:0000256" key="1">
    <source>
        <dbReference type="ARBA" id="ARBA00022679"/>
    </source>
</evidence>
<evidence type="ECO:0000256" key="3">
    <source>
        <dbReference type="SAM" id="MobiDB-lite"/>
    </source>
</evidence>
<name>A0A8H7AT94_9EURO</name>
<feature type="domain" description="N-acetyltransferase" evidence="4">
    <location>
        <begin position="2"/>
        <end position="167"/>
    </location>
</feature>